<keyword evidence="2" id="KW-1185">Reference proteome</keyword>
<accession>A0ABR7RSC9</accession>
<proteinExistence type="predicted"/>
<comment type="caution">
    <text evidence="1">The sequence shown here is derived from an EMBL/GenBank/DDBJ whole genome shotgun (WGS) entry which is preliminary data.</text>
</comment>
<dbReference type="RefSeq" id="WP_187786673.1">
    <property type="nucleotide sequence ID" value="NZ_JACTVA010000059.1"/>
</dbReference>
<evidence type="ECO:0000313" key="1">
    <source>
        <dbReference type="EMBL" id="MBC9209539.1"/>
    </source>
</evidence>
<name>A0ABR7RSC9_9PROT</name>
<dbReference type="Proteomes" id="UP000626026">
    <property type="component" value="Unassembled WGS sequence"/>
</dbReference>
<protein>
    <submittedName>
        <fullName evidence="1">Uncharacterized protein</fullName>
    </submittedName>
</protein>
<organism evidence="1 2">
    <name type="scientific">Teichococcus aerophilus</name>
    <dbReference type="NCBI Taxonomy" id="1224513"/>
    <lineage>
        <taxon>Bacteria</taxon>
        <taxon>Pseudomonadati</taxon>
        <taxon>Pseudomonadota</taxon>
        <taxon>Alphaproteobacteria</taxon>
        <taxon>Acetobacterales</taxon>
        <taxon>Roseomonadaceae</taxon>
        <taxon>Roseomonas</taxon>
    </lineage>
</organism>
<dbReference type="EMBL" id="JACTVA010000059">
    <property type="protein sequence ID" value="MBC9209539.1"/>
    <property type="molecule type" value="Genomic_DNA"/>
</dbReference>
<sequence>MVDCDLLYRELGTLEHHRSKDKVERLTISLTDLVETACNLFYGITRRDEGLSNAGIAFQAEDGTIARPNLTRPEPQRPVGHYYGPEFAKTREAKPRIPESRSTYFVVVADC</sequence>
<reference evidence="1 2" key="1">
    <citation type="journal article" date="2013" name="Int. J. Syst. Evol. Microbiol.">
        <title>Roseomonas aerophila sp. nov., isolated from air.</title>
        <authorList>
            <person name="Kim S.J."/>
            <person name="Weon H.Y."/>
            <person name="Ahn J.H."/>
            <person name="Hong S.B."/>
            <person name="Seok S.J."/>
            <person name="Whang K.S."/>
            <person name="Kwon S.W."/>
        </authorList>
    </citation>
    <scope>NUCLEOTIDE SEQUENCE [LARGE SCALE GENOMIC DNA]</scope>
    <source>
        <strain evidence="1 2">NBRC 108923</strain>
    </source>
</reference>
<evidence type="ECO:0000313" key="2">
    <source>
        <dbReference type="Proteomes" id="UP000626026"/>
    </source>
</evidence>
<gene>
    <name evidence="1" type="ORF">IBL26_22030</name>
</gene>